<dbReference type="InterPro" id="IPR001888">
    <property type="entry name" value="Transposase_1"/>
</dbReference>
<proteinExistence type="predicted"/>
<dbReference type="GO" id="GO:0003676">
    <property type="term" value="F:nucleic acid binding"/>
    <property type="evidence" value="ECO:0007669"/>
    <property type="project" value="InterPro"/>
</dbReference>
<accession>A0A0K0FT80</accession>
<name>A0A0K0FT80_STRVS</name>
<dbReference type="Pfam" id="PF01359">
    <property type="entry name" value="Transposase_1"/>
    <property type="match status" value="1"/>
</dbReference>
<dbReference type="AlphaFoldDB" id="A0A0K0FT80"/>
<dbReference type="PANTHER" id="PTHR46060:SF1">
    <property type="entry name" value="MARINER MOS1 TRANSPOSASE-LIKE PROTEIN"/>
    <property type="match status" value="1"/>
</dbReference>
<protein>
    <submittedName>
        <fullName evidence="2">Uncharacterized protein</fullName>
    </submittedName>
</protein>
<dbReference type="Proteomes" id="UP000035680">
    <property type="component" value="Unassembled WGS sequence"/>
</dbReference>
<dbReference type="STRING" id="75913.A0A0K0FT80"/>
<dbReference type="WBParaSite" id="SVE_1495700.1">
    <property type="protein sequence ID" value="SVE_1495700.1"/>
    <property type="gene ID" value="SVE_1495700"/>
</dbReference>
<keyword evidence="1" id="KW-1185">Reference proteome</keyword>
<reference evidence="2" key="2">
    <citation type="submission" date="2015-08" db="UniProtKB">
        <authorList>
            <consortium name="WormBaseParasite"/>
        </authorList>
    </citation>
    <scope>IDENTIFICATION</scope>
</reference>
<dbReference type="InterPro" id="IPR036397">
    <property type="entry name" value="RNaseH_sf"/>
</dbReference>
<dbReference type="Gene3D" id="3.30.420.10">
    <property type="entry name" value="Ribonuclease H-like superfamily/Ribonuclease H"/>
    <property type="match status" value="2"/>
</dbReference>
<dbReference type="InterPro" id="IPR052709">
    <property type="entry name" value="Transposase-MT_Hybrid"/>
</dbReference>
<evidence type="ECO:0000313" key="1">
    <source>
        <dbReference type="Proteomes" id="UP000035680"/>
    </source>
</evidence>
<evidence type="ECO:0000313" key="2">
    <source>
        <dbReference type="WBParaSite" id="SVE_1495700.1"/>
    </source>
</evidence>
<reference evidence="1" key="1">
    <citation type="submission" date="2014-07" db="EMBL/GenBank/DDBJ databases">
        <authorList>
            <person name="Martin A.A"/>
            <person name="De Silva N."/>
        </authorList>
    </citation>
    <scope>NUCLEOTIDE SEQUENCE</scope>
</reference>
<organism evidence="1 2">
    <name type="scientific">Strongyloides venezuelensis</name>
    <name type="common">Threadworm</name>
    <dbReference type="NCBI Taxonomy" id="75913"/>
    <lineage>
        <taxon>Eukaryota</taxon>
        <taxon>Metazoa</taxon>
        <taxon>Ecdysozoa</taxon>
        <taxon>Nematoda</taxon>
        <taxon>Chromadorea</taxon>
        <taxon>Rhabditida</taxon>
        <taxon>Tylenchina</taxon>
        <taxon>Panagrolaimomorpha</taxon>
        <taxon>Strongyloidoidea</taxon>
        <taxon>Strongyloididae</taxon>
        <taxon>Strongyloides</taxon>
    </lineage>
</organism>
<dbReference type="PANTHER" id="PTHR46060">
    <property type="entry name" value="MARINER MOS1 TRANSPOSASE-LIKE PROTEIN"/>
    <property type="match status" value="1"/>
</dbReference>
<sequence>MASIFWDYKGILLIDYLPNGQKITEEYYSNLLNQLDGTIREKRPGLNKIKSFFTRTMRVLIHLAPSDFYLFSSFKKFLSGKRFSSIEELQKTVDGYFEGLEENHFKEGIEAMESRWKKCIELEGEYVE</sequence>